<dbReference type="SUPFAM" id="SSF50715">
    <property type="entry name" value="Ribosomal protein L25-like"/>
    <property type="match status" value="1"/>
</dbReference>
<dbReference type="GO" id="GO:0006425">
    <property type="term" value="P:glutaminyl-tRNA aminoacylation"/>
    <property type="evidence" value="ECO:0007669"/>
    <property type="project" value="InterPro"/>
</dbReference>
<dbReference type="GO" id="GO:0005524">
    <property type="term" value="F:ATP binding"/>
    <property type="evidence" value="ECO:0007669"/>
    <property type="project" value="UniProtKB-KW"/>
</dbReference>
<organism evidence="17 18">
    <name type="scientific">Tieghemiomyces parasiticus</name>
    <dbReference type="NCBI Taxonomy" id="78921"/>
    <lineage>
        <taxon>Eukaryota</taxon>
        <taxon>Fungi</taxon>
        <taxon>Fungi incertae sedis</taxon>
        <taxon>Zoopagomycota</taxon>
        <taxon>Kickxellomycotina</taxon>
        <taxon>Dimargaritomycetes</taxon>
        <taxon>Dimargaritales</taxon>
        <taxon>Dimargaritaceae</taxon>
        <taxon>Tieghemiomyces</taxon>
    </lineage>
</organism>
<evidence type="ECO:0000256" key="4">
    <source>
        <dbReference type="ARBA" id="ARBA00022741"/>
    </source>
</evidence>
<dbReference type="Gene3D" id="2.40.240.10">
    <property type="entry name" value="Ribosomal Protein L25, Chain P"/>
    <property type="match status" value="2"/>
</dbReference>
<evidence type="ECO:0000256" key="5">
    <source>
        <dbReference type="ARBA" id="ARBA00022840"/>
    </source>
</evidence>
<feature type="domain" description="Glutaminyl-tRNA synthetase class Ib non-specific RNA-binding" evidence="15">
    <location>
        <begin position="3"/>
        <end position="161"/>
    </location>
</feature>
<dbReference type="InterPro" id="IPR042558">
    <property type="entry name" value="Gln-tRNA-synth_Ib_RNA-bd_N_1"/>
</dbReference>
<dbReference type="SUPFAM" id="SSF52374">
    <property type="entry name" value="Nucleotidylyl transferase"/>
    <property type="match status" value="1"/>
</dbReference>
<feature type="domain" description="Glutaminyl-tRNA synthetase class Ib non-specific RNA-binding" evidence="14">
    <location>
        <begin position="164"/>
        <end position="251"/>
    </location>
</feature>
<keyword evidence="6 10" id="KW-0648">Protein biosynthesis</keyword>
<dbReference type="PROSITE" id="PS00178">
    <property type="entry name" value="AA_TRNA_LIGASE_I"/>
    <property type="match status" value="1"/>
</dbReference>
<dbReference type="FunFam" id="1.10.10.2420:FF:000001">
    <property type="entry name" value="Glutamine--tRNA ligase cytoplasmic"/>
    <property type="match status" value="1"/>
</dbReference>
<dbReference type="Gene3D" id="3.40.50.620">
    <property type="entry name" value="HUPs"/>
    <property type="match status" value="1"/>
</dbReference>
<dbReference type="Pfam" id="PF20974">
    <property type="entry name" value="tRNA-synt_1c_C2"/>
    <property type="match status" value="1"/>
</dbReference>
<evidence type="ECO:0000256" key="1">
    <source>
        <dbReference type="ARBA" id="ARBA00005594"/>
    </source>
</evidence>
<dbReference type="PANTHER" id="PTHR43097">
    <property type="entry name" value="GLUTAMINE-TRNA LIGASE"/>
    <property type="match status" value="1"/>
</dbReference>
<dbReference type="Pfam" id="PF04557">
    <property type="entry name" value="tRNA_synt_1c_R2"/>
    <property type="match status" value="1"/>
</dbReference>
<dbReference type="InterPro" id="IPR049437">
    <property type="entry name" value="tRNA-synt_1c_C2"/>
</dbReference>
<proteinExistence type="inferred from homology"/>
<dbReference type="CDD" id="cd00807">
    <property type="entry name" value="GlnRS_core"/>
    <property type="match status" value="1"/>
</dbReference>
<dbReference type="NCBIfam" id="TIGR00440">
    <property type="entry name" value="glnS"/>
    <property type="match status" value="1"/>
</dbReference>
<feature type="domain" description="tRNA synthetases class I (E and Q) anti-codon binding" evidence="16">
    <location>
        <begin position="683"/>
        <end position="781"/>
    </location>
</feature>
<dbReference type="OrthoDB" id="10250478at2759"/>
<dbReference type="PANTHER" id="PTHR43097:SF4">
    <property type="entry name" value="GLUTAMINE--TRNA LIGASE"/>
    <property type="match status" value="1"/>
</dbReference>
<sequence length="827" mass="91878">MDDLVPLFTRIGLSEQKAKETAKNKKLAPTLAAAIEAAGFASGEVPETIGKMLYRLASTITPPALPHLDHLAQAVGDGRLTTNEQVDAAIKFSATQDPTVDTAAFERACGIGVTVSDDEVNQAVAEYLQTHHDRLVKDRYRALGALLGGLKKVEALRWATPAKVKAAFDDQVLNILGPKDERDEIVKTKGGKGKDKAPKAVPAQAKADGAATPAADGPRRDPDAIFFEGELSRLHRPGGNPQIDPALMEAHLKATGGQVVTRFPPEPNGFLHIGHAKAINVNFGYAKAHGGVCYLRYDDTNPEAEEERYFTSILEAVKWLGFTPYTVTYSSDNFQRLYELAVELIRRDKAYVCHCTGEEIKAHRGGDAKGPRSDCVHRARPVAESLAEFQKMKDGRYGEGEAVLRMKMNMQDGNPQFWDLVAYRVLNTPHHRTGSTWCIYPTYDYTHCLCDSFENITHSLCTTEFRQSRESYYWLCDALGVYKPVQWEYGRLNVTNTVLSKRKLLQLVNAGLVSGWDDPRLYTLPALRRRGIPPQAINNFVREVGITTSNTTIEVERLDNQTRAYLDEHAPRLMAVVKPLRITLTNLPEDFSESLTVPFKPRTPAMGEHTVPFTRELYIDASDFRLEDSPDYFRLARGKSVGLLHVPHPITCEDVELDAAGEPVHLLCRYENGPDVPKPKAYVQWVAHNPAHGSPVPIQELRVYDRLFRHNNPLDKSEVPEGWLSDVDVDSLHRLTGALVEVGVWDAVRRWTAAMADPVVERAHVENLRFQFVRIGYFAVDKDSVLPPSETVASGDSAACTAAGQLVFNRIVTLRESNKKESGTTQA</sequence>
<dbReference type="Proteomes" id="UP001150569">
    <property type="component" value="Unassembled WGS sequence"/>
</dbReference>
<dbReference type="GO" id="GO:0004819">
    <property type="term" value="F:glutamine-tRNA ligase activity"/>
    <property type="evidence" value="ECO:0007669"/>
    <property type="project" value="UniProtKB-EC"/>
</dbReference>
<feature type="compositionally biased region" description="Low complexity" evidence="11">
    <location>
        <begin position="199"/>
        <end position="216"/>
    </location>
</feature>
<dbReference type="InterPro" id="IPR007639">
    <property type="entry name" value="Gln-tRNA-synth_Ib_RNA-bd_N"/>
</dbReference>
<dbReference type="PRINTS" id="PR00987">
    <property type="entry name" value="TRNASYNTHGLU"/>
</dbReference>
<dbReference type="InterPro" id="IPR020059">
    <property type="entry name" value="Glu/Gln-tRNA-synth_Ib_codon-bd"/>
</dbReference>
<evidence type="ECO:0000256" key="9">
    <source>
        <dbReference type="ARBA" id="ARBA00048270"/>
    </source>
</evidence>
<gene>
    <name evidence="17" type="primary">GLN4</name>
    <name evidence="17" type="ORF">IWQ60_008180</name>
</gene>
<feature type="region of interest" description="Disordered" evidence="11">
    <location>
        <begin position="187"/>
        <end position="222"/>
    </location>
</feature>
<keyword evidence="7 10" id="KW-0030">Aminoacyl-tRNA synthetase</keyword>
<evidence type="ECO:0000256" key="10">
    <source>
        <dbReference type="RuleBase" id="RU363037"/>
    </source>
</evidence>
<dbReference type="Gene3D" id="1.10.10.2420">
    <property type="match status" value="1"/>
</dbReference>
<keyword evidence="18" id="KW-1185">Reference proteome</keyword>
<dbReference type="InterPro" id="IPR020058">
    <property type="entry name" value="Glu/Gln-tRNA-synth_Ib_cat-dom"/>
</dbReference>
<comment type="caution">
    <text evidence="17">The sequence shown here is derived from an EMBL/GenBank/DDBJ whole genome shotgun (WGS) entry which is preliminary data.</text>
</comment>
<comment type="similarity">
    <text evidence="1 10">Belongs to the class-I aminoacyl-tRNA synthetase family.</text>
</comment>
<evidence type="ECO:0000259" key="15">
    <source>
        <dbReference type="Pfam" id="PF04558"/>
    </source>
</evidence>
<evidence type="ECO:0000256" key="11">
    <source>
        <dbReference type="SAM" id="MobiDB-lite"/>
    </source>
</evidence>
<dbReference type="EC" id="6.1.1.18" evidence="2"/>
<dbReference type="FunFam" id="3.40.50.620:FF:000037">
    <property type="entry name" value="Glutamine--tRNA ligase cytoplasmic"/>
    <property type="match status" value="1"/>
</dbReference>
<evidence type="ECO:0000313" key="17">
    <source>
        <dbReference type="EMBL" id="KAJ1916219.1"/>
    </source>
</evidence>
<dbReference type="GO" id="GO:0005829">
    <property type="term" value="C:cytosol"/>
    <property type="evidence" value="ECO:0007669"/>
    <property type="project" value="TreeGrafter"/>
</dbReference>
<dbReference type="InterPro" id="IPR014729">
    <property type="entry name" value="Rossmann-like_a/b/a_fold"/>
</dbReference>
<dbReference type="Pfam" id="PF00749">
    <property type="entry name" value="tRNA-synt_1c"/>
    <property type="match status" value="1"/>
</dbReference>
<evidence type="ECO:0000259" key="12">
    <source>
        <dbReference type="Pfam" id="PF00749"/>
    </source>
</evidence>
<evidence type="ECO:0000256" key="2">
    <source>
        <dbReference type="ARBA" id="ARBA00012836"/>
    </source>
</evidence>
<evidence type="ECO:0000256" key="6">
    <source>
        <dbReference type="ARBA" id="ARBA00022917"/>
    </source>
</evidence>
<name>A0A9W8DM84_9FUNG</name>
<dbReference type="FunFam" id="1.10.8.1290:FF:000002">
    <property type="entry name" value="Glutamine--tRNA ligase cytoplasmic"/>
    <property type="match status" value="1"/>
</dbReference>
<feature type="compositionally biased region" description="Basic and acidic residues" evidence="11">
    <location>
        <begin position="187"/>
        <end position="198"/>
    </location>
</feature>
<evidence type="ECO:0000256" key="8">
    <source>
        <dbReference type="ARBA" id="ARBA00030466"/>
    </source>
</evidence>
<keyword evidence="4 10" id="KW-0547">Nucleotide-binding</keyword>
<dbReference type="InterPro" id="IPR011035">
    <property type="entry name" value="Ribosomal_bL25/Gln-tRNA_synth"/>
</dbReference>
<dbReference type="Pfam" id="PF04558">
    <property type="entry name" value="tRNA_synt_1c_R1"/>
    <property type="match status" value="1"/>
</dbReference>
<evidence type="ECO:0000259" key="13">
    <source>
        <dbReference type="Pfam" id="PF03950"/>
    </source>
</evidence>
<dbReference type="InterPro" id="IPR042559">
    <property type="entry name" value="Gln-tRNA-synth_Ib_RNA-bd_N_2"/>
</dbReference>
<comment type="catalytic activity">
    <reaction evidence="9">
        <text>tRNA(Gln) + L-glutamine + ATP = L-glutaminyl-tRNA(Gln) + AMP + diphosphate</text>
        <dbReference type="Rhea" id="RHEA:20121"/>
        <dbReference type="Rhea" id="RHEA-COMP:9662"/>
        <dbReference type="Rhea" id="RHEA-COMP:9681"/>
        <dbReference type="ChEBI" id="CHEBI:30616"/>
        <dbReference type="ChEBI" id="CHEBI:33019"/>
        <dbReference type="ChEBI" id="CHEBI:58359"/>
        <dbReference type="ChEBI" id="CHEBI:78442"/>
        <dbReference type="ChEBI" id="CHEBI:78521"/>
        <dbReference type="ChEBI" id="CHEBI:456215"/>
        <dbReference type="EC" id="6.1.1.18"/>
    </reaction>
</comment>
<reference evidence="17" key="1">
    <citation type="submission" date="2022-07" db="EMBL/GenBank/DDBJ databases">
        <title>Phylogenomic reconstructions and comparative analyses of Kickxellomycotina fungi.</title>
        <authorList>
            <person name="Reynolds N.K."/>
            <person name="Stajich J.E."/>
            <person name="Barry K."/>
            <person name="Grigoriev I.V."/>
            <person name="Crous P."/>
            <person name="Smith M.E."/>
        </authorList>
    </citation>
    <scope>NUCLEOTIDE SEQUENCE</scope>
    <source>
        <strain evidence="17">RSA 861</strain>
    </source>
</reference>
<accession>A0A9W8DM84</accession>
<dbReference type="InterPro" id="IPR050132">
    <property type="entry name" value="Gln/Glu-tRNA_Ligase"/>
</dbReference>
<dbReference type="InterPro" id="IPR000924">
    <property type="entry name" value="Glu/Gln-tRNA-synth"/>
</dbReference>
<feature type="domain" description="Glutamyl/glutaminyl-tRNA synthetase class Ib catalytic" evidence="12">
    <location>
        <begin position="258"/>
        <end position="567"/>
    </location>
</feature>
<evidence type="ECO:0000256" key="7">
    <source>
        <dbReference type="ARBA" id="ARBA00023146"/>
    </source>
</evidence>
<evidence type="ECO:0000259" key="14">
    <source>
        <dbReference type="Pfam" id="PF04557"/>
    </source>
</evidence>
<dbReference type="AlphaFoldDB" id="A0A9W8DM84"/>
<evidence type="ECO:0000313" key="18">
    <source>
        <dbReference type="Proteomes" id="UP001150569"/>
    </source>
</evidence>
<dbReference type="Pfam" id="PF03950">
    <property type="entry name" value="tRNA-synt_1c_C"/>
    <property type="match status" value="1"/>
</dbReference>
<dbReference type="FunFam" id="2.40.240.10:FF:000007">
    <property type="entry name" value="Glutamine--tRNA ligase"/>
    <property type="match status" value="1"/>
</dbReference>
<keyword evidence="3 10" id="KW-0436">Ligase</keyword>
<dbReference type="Gene3D" id="1.10.8.1290">
    <property type="entry name" value="Glutaminyl-tRNA synthetase, non-specific RNA binding region part 1, domain 1"/>
    <property type="match status" value="1"/>
</dbReference>
<keyword evidence="5 10" id="KW-0067">ATP-binding</keyword>
<feature type="domain" description="Glutamyl/glutaminyl-tRNA synthetase class Ib anti-codon binding" evidence="13">
    <location>
        <begin position="570"/>
        <end position="671"/>
    </location>
</feature>
<dbReference type="InterPro" id="IPR004514">
    <property type="entry name" value="Gln-tRNA-synth"/>
</dbReference>
<dbReference type="InterPro" id="IPR007638">
    <property type="entry name" value="Gln-tRNA-synth_Ib_RNA-bd_2"/>
</dbReference>
<dbReference type="EMBL" id="JANBPT010000593">
    <property type="protein sequence ID" value="KAJ1916219.1"/>
    <property type="molecule type" value="Genomic_DNA"/>
</dbReference>
<evidence type="ECO:0000259" key="16">
    <source>
        <dbReference type="Pfam" id="PF20974"/>
    </source>
</evidence>
<dbReference type="InterPro" id="IPR001412">
    <property type="entry name" value="aa-tRNA-synth_I_CS"/>
</dbReference>
<evidence type="ECO:0000256" key="3">
    <source>
        <dbReference type="ARBA" id="ARBA00022598"/>
    </source>
</evidence>
<protein>
    <recommendedName>
        <fullName evidence="2">glutamine--tRNA ligase</fullName>
        <ecNumber evidence="2">6.1.1.18</ecNumber>
    </recommendedName>
    <alternativeName>
        <fullName evidence="8">Glutaminyl-tRNA synthetase</fullName>
    </alternativeName>
</protein>
<dbReference type="InterPro" id="IPR020056">
    <property type="entry name" value="Rbsml_bL25/Gln-tRNA_synth_N"/>
</dbReference>